<dbReference type="GeneID" id="87833357"/>
<gene>
    <name evidence="1" type="ORF">N657DRAFT_683659</name>
</gene>
<name>A0AAN6Z064_9PEZI</name>
<dbReference type="AlphaFoldDB" id="A0AAN6Z064"/>
<protein>
    <submittedName>
        <fullName evidence="1">Uncharacterized protein</fullName>
    </submittedName>
</protein>
<reference evidence="1" key="2">
    <citation type="submission" date="2023-05" db="EMBL/GenBank/DDBJ databases">
        <authorList>
            <consortium name="Lawrence Berkeley National Laboratory"/>
            <person name="Steindorff A."/>
            <person name="Hensen N."/>
            <person name="Bonometti L."/>
            <person name="Westerberg I."/>
            <person name="Brannstrom I.O."/>
            <person name="Guillou S."/>
            <person name="Cros-Aarteil S."/>
            <person name="Calhoun S."/>
            <person name="Haridas S."/>
            <person name="Kuo A."/>
            <person name="Mondo S."/>
            <person name="Pangilinan J."/>
            <person name="Riley R."/>
            <person name="Labutti K."/>
            <person name="Andreopoulos B."/>
            <person name="Lipzen A."/>
            <person name="Chen C."/>
            <person name="Yanf M."/>
            <person name="Daum C."/>
            <person name="Ng V."/>
            <person name="Clum A."/>
            <person name="Ohm R."/>
            <person name="Martin F."/>
            <person name="Silar P."/>
            <person name="Natvig D."/>
            <person name="Lalanne C."/>
            <person name="Gautier V."/>
            <person name="Ament-Velasquez S.L."/>
            <person name="Kruys A."/>
            <person name="Hutchinson M.I."/>
            <person name="Powell A.J."/>
            <person name="Barry K."/>
            <person name="Miller A.N."/>
            <person name="Grigoriev I.V."/>
            <person name="Debuchy R."/>
            <person name="Gladieux P."/>
            <person name="Thoren M.H."/>
            <person name="Johannesson H."/>
        </authorList>
    </citation>
    <scope>NUCLEOTIDE SEQUENCE</scope>
    <source>
        <strain evidence="1">CBS 731.68</strain>
    </source>
</reference>
<dbReference type="PANTHER" id="PTHR33112">
    <property type="entry name" value="DOMAIN PROTEIN, PUTATIVE-RELATED"/>
    <property type="match status" value="1"/>
</dbReference>
<dbReference type="RefSeq" id="XP_062644347.1">
    <property type="nucleotide sequence ID" value="XM_062796589.1"/>
</dbReference>
<comment type="caution">
    <text evidence="1">The sequence shown here is derived from an EMBL/GenBank/DDBJ whole genome shotgun (WGS) entry which is preliminary data.</text>
</comment>
<evidence type="ECO:0000313" key="2">
    <source>
        <dbReference type="Proteomes" id="UP001302602"/>
    </source>
</evidence>
<keyword evidence="2" id="KW-1185">Reference proteome</keyword>
<reference evidence="1" key="1">
    <citation type="journal article" date="2023" name="Mol. Phylogenet. Evol.">
        <title>Genome-scale phylogeny and comparative genomics of the fungal order Sordariales.</title>
        <authorList>
            <person name="Hensen N."/>
            <person name="Bonometti L."/>
            <person name="Westerberg I."/>
            <person name="Brannstrom I.O."/>
            <person name="Guillou S."/>
            <person name="Cros-Aarteil S."/>
            <person name="Calhoun S."/>
            <person name="Haridas S."/>
            <person name="Kuo A."/>
            <person name="Mondo S."/>
            <person name="Pangilinan J."/>
            <person name="Riley R."/>
            <person name="LaButti K."/>
            <person name="Andreopoulos B."/>
            <person name="Lipzen A."/>
            <person name="Chen C."/>
            <person name="Yan M."/>
            <person name="Daum C."/>
            <person name="Ng V."/>
            <person name="Clum A."/>
            <person name="Steindorff A."/>
            <person name="Ohm R.A."/>
            <person name="Martin F."/>
            <person name="Silar P."/>
            <person name="Natvig D.O."/>
            <person name="Lalanne C."/>
            <person name="Gautier V."/>
            <person name="Ament-Velasquez S.L."/>
            <person name="Kruys A."/>
            <person name="Hutchinson M.I."/>
            <person name="Powell A.J."/>
            <person name="Barry K."/>
            <person name="Miller A.N."/>
            <person name="Grigoriev I.V."/>
            <person name="Debuchy R."/>
            <person name="Gladieux P."/>
            <person name="Hiltunen Thoren M."/>
            <person name="Johannesson H."/>
        </authorList>
    </citation>
    <scope>NUCLEOTIDE SEQUENCE</scope>
    <source>
        <strain evidence="1">CBS 731.68</strain>
    </source>
</reference>
<sequence>MFRLWYNFAEDCSPRQFTDPGDRFAAGSGLAKVFGDTIRCDEYFAGLWKPDMIRGLMLYTEGPTLIPRKPLDSDNFPTWSWASAGYGLVKNAQEDDKLRLSRVENVQVDLIDKRQPFGQ</sequence>
<proteinExistence type="predicted"/>
<evidence type="ECO:0000313" key="1">
    <source>
        <dbReference type="EMBL" id="KAK4120576.1"/>
    </source>
</evidence>
<dbReference type="PANTHER" id="PTHR33112:SF16">
    <property type="entry name" value="HETEROKARYON INCOMPATIBILITY DOMAIN-CONTAINING PROTEIN"/>
    <property type="match status" value="1"/>
</dbReference>
<dbReference type="Proteomes" id="UP001302602">
    <property type="component" value="Unassembled WGS sequence"/>
</dbReference>
<accession>A0AAN6Z064</accession>
<organism evidence="1 2">
    <name type="scientific">Parathielavia appendiculata</name>
    <dbReference type="NCBI Taxonomy" id="2587402"/>
    <lineage>
        <taxon>Eukaryota</taxon>
        <taxon>Fungi</taxon>
        <taxon>Dikarya</taxon>
        <taxon>Ascomycota</taxon>
        <taxon>Pezizomycotina</taxon>
        <taxon>Sordariomycetes</taxon>
        <taxon>Sordariomycetidae</taxon>
        <taxon>Sordariales</taxon>
        <taxon>Chaetomiaceae</taxon>
        <taxon>Parathielavia</taxon>
    </lineage>
</organism>
<dbReference type="EMBL" id="MU853238">
    <property type="protein sequence ID" value="KAK4120576.1"/>
    <property type="molecule type" value="Genomic_DNA"/>
</dbReference>